<dbReference type="Proteomes" id="UP001459277">
    <property type="component" value="Unassembled WGS sequence"/>
</dbReference>
<comment type="caution">
    <text evidence="1">The sequence shown here is derived from an EMBL/GenBank/DDBJ whole genome shotgun (WGS) entry which is preliminary data.</text>
</comment>
<name>A0AAW2DZU6_9ROSI</name>
<accession>A0AAW2DZU6</accession>
<organism evidence="1 2">
    <name type="scientific">Lithocarpus litseifolius</name>
    <dbReference type="NCBI Taxonomy" id="425828"/>
    <lineage>
        <taxon>Eukaryota</taxon>
        <taxon>Viridiplantae</taxon>
        <taxon>Streptophyta</taxon>
        <taxon>Embryophyta</taxon>
        <taxon>Tracheophyta</taxon>
        <taxon>Spermatophyta</taxon>
        <taxon>Magnoliopsida</taxon>
        <taxon>eudicotyledons</taxon>
        <taxon>Gunneridae</taxon>
        <taxon>Pentapetalae</taxon>
        <taxon>rosids</taxon>
        <taxon>fabids</taxon>
        <taxon>Fagales</taxon>
        <taxon>Fagaceae</taxon>
        <taxon>Lithocarpus</taxon>
    </lineage>
</organism>
<proteinExistence type="predicted"/>
<reference evidence="1 2" key="1">
    <citation type="submission" date="2024-01" db="EMBL/GenBank/DDBJ databases">
        <title>A telomere-to-telomere, gap-free genome of sweet tea (Lithocarpus litseifolius).</title>
        <authorList>
            <person name="Zhou J."/>
        </authorList>
    </citation>
    <scope>NUCLEOTIDE SEQUENCE [LARGE SCALE GENOMIC DNA]</scope>
    <source>
        <strain evidence="1">Zhou-2022a</strain>
        <tissue evidence="1">Leaf</tissue>
    </source>
</reference>
<sequence length="129" mass="14803">MHIFYAISGEVTDSKTKIAIFSFKPMKASGPDGLHPFYFFFKKFWDIVGQLVTTHIKNISSKKILEDLNSTLICLVQKAAKPKIIQQFRPIDLCNAIYKTITKILVLRIKPYLDDLIHPFQANFIPTKS</sequence>
<dbReference type="AlphaFoldDB" id="A0AAW2DZU6"/>
<gene>
    <name evidence="1" type="ORF">SO802_002683</name>
</gene>
<dbReference type="PANTHER" id="PTHR46890">
    <property type="entry name" value="NON-LTR RETROLELEMENT REVERSE TRANSCRIPTASE-LIKE PROTEIN-RELATED"/>
    <property type="match status" value="1"/>
</dbReference>
<evidence type="ECO:0008006" key="3">
    <source>
        <dbReference type="Google" id="ProtNLM"/>
    </source>
</evidence>
<evidence type="ECO:0000313" key="1">
    <source>
        <dbReference type="EMBL" id="KAL0015614.1"/>
    </source>
</evidence>
<dbReference type="EMBL" id="JAZDWU010000001">
    <property type="protein sequence ID" value="KAL0015614.1"/>
    <property type="molecule type" value="Genomic_DNA"/>
</dbReference>
<protein>
    <recommendedName>
        <fullName evidence="3">Reverse transcriptase domain-containing protein</fullName>
    </recommendedName>
</protein>
<dbReference type="InterPro" id="IPR052343">
    <property type="entry name" value="Retrotransposon-Effector_Assoc"/>
</dbReference>
<keyword evidence="2" id="KW-1185">Reference proteome</keyword>
<evidence type="ECO:0000313" key="2">
    <source>
        <dbReference type="Proteomes" id="UP001459277"/>
    </source>
</evidence>
<dbReference type="PANTHER" id="PTHR46890:SF30">
    <property type="match status" value="1"/>
</dbReference>